<dbReference type="EMBL" id="HF936249">
    <property type="protein sequence ID" value="CCX33864.1"/>
    <property type="molecule type" value="Genomic_DNA"/>
</dbReference>
<organism evidence="1 2">
    <name type="scientific">Pyronema omphalodes (strain CBS 100304)</name>
    <name type="common">Pyronema confluens</name>
    <dbReference type="NCBI Taxonomy" id="1076935"/>
    <lineage>
        <taxon>Eukaryota</taxon>
        <taxon>Fungi</taxon>
        <taxon>Dikarya</taxon>
        <taxon>Ascomycota</taxon>
        <taxon>Pezizomycotina</taxon>
        <taxon>Pezizomycetes</taxon>
        <taxon>Pezizales</taxon>
        <taxon>Pyronemataceae</taxon>
        <taxon>Pyronema</taxon>
    </lineage>
</organism>
<evidence type="ECO:0000313" key="1">
    <source>
        <dbReference type="EMBL" id="CCX33864.1"/>
    </source>
</evidence>
<dbReference type="AlphaFoldDB" id="U4LQN7"/>
<evidence type="ECO:0000313" key="2">
    <source>
        <dbReference type="Proteomes" id="UP000018144"/>
    </source>
</evidence>
<proteinExistence type="predicted"/>
<keyword evidence="2" id="KW-1185">Reference proteome</keyword>
<gene>
    <name evidence="1" type="ORF">PCON_02106</name>
</gene>
<name>U4LQN7_PYROM</name>
<sequence length="112" mass="11856">MASICGPLGKRSLLLTSTSTSRQPNKSLNCSRTLGTGVFRYVHLPKSLISALVTAHRASPLQPKYSSFHGYGIGLQLTSFGVTSTATTADSGTEIRNLTKDAGIWPTMALSV</sequence>
<accession>U4LQN7</accession>
<reference evidence="1 2" key="1">
    <citation type="journal article" date="2013" name="PLoS Genet.">
        <title>The genome and development-dependent transcriptomes of Pyronema confluens: a window into fungal evolution.</title>
        <authorList>
            <person name="Traeger S."/>
            <person name="Altegoer F."/>
            <person name="Freitag M."/>
            <person name="Gabaldon T."/>
            <person name="Kempken F."/>
            <person name="Kumar A."/>
            <person name="Marcet-Houben M."/>
            <person name="Poggeler S."/>
            <person name="Stajich J.E."/>
            <person name="Nowrousian M."/>
        </authorList>
    </citation>
    <scope>NUCLEOTIDE SEQUENCE [LARGE SCALE GENOMIC DNA]</scope>
    <source>
        <strain evidence="2">CBS 100304</strain>
        <tissue evidence="1">Vegetative mycelium</tissue>
    </source>
</reference>
<protein>
    <submittedName>
        <fullName evidence="1">Uncharacterized protein</fullName>
    </submittedName>
</protein>
<dbReference type="Proteomes" id="UP000018144">
    <property type="component" value="Unassembled WGS sequence"/>
</dbReference>
<dbReference type="OrthoDB" id="10485419at2759"/>